<dbReference type="PANTHER" id="PTHR43280:SF2">
    <property type="entry name" value="HTH-TYPE TRANSCRIPTIONAL REGULATOR EXSA"/>
    <property type="match status" value="1"/>
</dbReference>
<dbReference type="AlphaFoldDB" id="A0A1D7QFU5"/>
<dbReference type="PANTHER" id="PTHR43280">
    <property type="entry name" value="ARAC-FAMILY TRANSCRIPTIONAL REGULATOR"/>
    <property type="match status" value="1"/>
</dbReference>
<dbReference type="EMBL" id="CP017141">
    <property type="protein sequence ID" value="AOM77449.1"/>
    <property type="molecule type" value="Genomic_DNA"/>
</dbReference>
<dbReference type="Gene3D" id="1.10.10.60">
    <property type="entry name" value="Homeodomain-like"/>
    <property type="match status" value="1"/>
</dbReference>
<evidence type="ECO:0000313" key="3">
    <source>
        <dbReference type="EMBL" id="AOM77449.1"/>
    </source>
</evidence>
<keyword evidence="1" id="KW-0238">DNA-binding</keyword>
<dbReference type="GO" id="GO:0003700">
    <property type="term" value="F:DNA-binding transcription factor activity"/>
    <property type="evidence" value="ECO:0007669"/>
    <property type="project" value="InterPro"/>
</dbReference>
<dbReference type="GO" id="GO:0043565">
    <property type="term" value="F:sequence-specific DNA binding"/>
    <property type="evidence" value="ECO:0007669"/>
    <property type="project" value="InterPro"/>
</dbReference>
<dbReference type="OrthoDB" id="9804543at2"/>
<protein>
    <recommendedName>
        <fullName evidence="2">HTH araC/xylS-type domain-containing protein</fullName>
    </recommendedName>
</protein>
<dbReference type="Pfam" id="PF20240">
    <property type="entry name" value="DUF6597"/>
    <property type="match status" value="1"/>
</dbReference>
<evidence type="ECO:0000256" key="1">
    <source>
        <dbReference type="ARBA" id="ARBA00023125"/>
    </source>
</evidence>
<dbReference type="Pfam" id="PF12833">
    <property type="entry name" value="HTH_18"/>
    <property type="match status" value="1"/>
</dbReference>
<accession>A0A1D7QFU5</accession>
<dbReference type="SMART" id="SM00342">
    <property type="entry name" value="HTH_ARAC"/>
    <property type="match status" value="1"/>
</dbReference>
<proteinExistence type="predicted"/>
<evidence type="ECO:0000259" key="2">
    <source>
        <dbReference type="PROSITE" id="PS01124"/>
    </source>
</evidence>
<dbReference type="Proteomes" id="UP000094313">
    <property type="component" value="Chromosome"/>
</dbReference>
<organism evidence="3 4">
    <name type="scientific">Pedobacter steynii</name>
    <dbReference type="NCBI Taxonomy" id="430522"/>
    <lineage>
        <taxon>Bacteria</taxon>
        <taxon>Pseudomonadati</taxon>
        <taxon>Bacteroidota</taxon>
        <taxon>Sphingobacteriia</taxon>
        <taxon>Sphingobacteriales</taxon>
        <taxon>Sphingobacteriaceae</taxon>
        <taxon>Pedobacter</taxon>
    </lineage>
</organism>
<evidence type="ECO:0000313" key="4">
    <source>
        <dbReference type="Proteomes" id="UP000094313"/>
    </source>
</evidence>
<dbReference type="InterPro" id="IPR018060">
    <property type="entry name" value="HTH_AraC"/>
</dbReference>
<dbReference type="KEGG" id="psty:BFS30_09865"/>
<feature type="domain" description="HTH araC/xylS-type" evidence="2">
    <location>
        <begin position="151"/>
        <end position="251"/>
    </location>
</feature>
<name>A0A1D7QFU5_9SPHI</name>
<sequence>MIYKEFLPAPSLQNKIECYWQFIIPPSSTNNLQPIHHVVIPHGCPELVFIKNSTFKQNFIVIKGSSTSKFNIDIYPDTFYAGIRIKPGQMKWLSSISEADLLNQHQLCPESSWQPWQQQILESISSDINIEDLFNKSLLNEKTGYEYQPDLRINRTVDRIISDHGKTEPATLADLAFLSLRQLQRIFKKETGMSLKQFSQIRKLRHAILQLYFKQQNQQEMIIDHNYADLSHFYKSFRNIAQYKLDDFFKYIDRIDHQQMV</sequence>
<dbReference type="RefSeq" id="WP_069379139.1">
    <property type="nucleotide sequence ID" value="NZ_CP017141.1"/>
</dbReference>
<reference evidence="3 4" key="1">
    <citation type="submission" date="2016-08" db="EMBL/GenBank/DDBJ databases">
        <authorList>
            <person name="Seilhamer J.J."/>
        </authorList>
    </citation>
    <scope>NUCLEOTIDE SEQUENCE [LARGE SCALE GENOMIC DNA]</scope>
    <source>
        <strain evidence="3 4">DX4</strain>
    </source>
</reference>
<keyword evidence="4" id="KW-1185">Reference proteome</keyword>
<gene>
    <name evidence="3" type="ORF">BFS30_09865</name>
</gene>
<dbReference type="InterPro" id="IPR046532">
    <property type="entry name" value="DUF6597"/>
</dbReference>
<dbReference type="PROSITE" id="PS01124">
    <property type="entry name" value="HTH_ARAC_FAMILY_2"/>
    <property type="match status" value="1"/>
</dbReference>